<dbReference type="GeneID" id="57428175"/>
<protein>
    <recommendedName>
        <fullName evidence="6">TDP-N-acetylfucosamine:lipid II N-acetylfucosaminyltransferase</fullName>
        <ecNumber evidence="6">2.4.1.325</ecNumber>
    </recommendedName>
    <alternativeName>
        <fullName evidence="6">4-alpha-L-fucosyltransferase</fullName>
    </alternativeName>
    <alternativeName>
        <fullName evidence="6">TDP-Fuc4NAc:lipid II Fuc4NAc transferase</fullName>
        <shortName evidence="6">Fuc4NAc transferase</shortName>
    </alternativeName>
</protein>
<dbReference type="Proteomes" id="UP000288843">
    <property type="component" value="Unassembled WGS sequence"/>
</dbReference>
<evidence type="ECO:0000256" key="2">
    <source>
        <dbReference type="ARBA" id="ARBA00022519"/>
    </source>
</evidence>
<dbReference type="GO" id="GO:0005886">
    <property type="term" value="C:plasma membrane"/>
    <property type="evidence" value="ECO:0007669"/>
    <property type="project" value="UniProtKB-SubCell"/>
</dbReference>
<dbReference type="Pfam" id="PF07429">
    <property type="entry name" value="Glyco_transf_56"/>
    <property type="match status" value="1"/>
</dbReference>
<dbReference type="EMBL" id="QKOX01000026">
    <property type="protein sequence ID" value="RWT19410.1"/>
    <property type="molecule type" value="Genomic_DNA"/>
</dbReference>
<dbReference type="GO" id="GO:0008417">
    <property type="term" value="F:fucosyltransferase activity"/>
    <property type="evidence" value="ECO:0007669"/>
    <property type="project" value="InterPro"/>
</dbReference>
<keyword evidence="1 6" id="KW-1003">Cell membrane</keyword>
<dbReference type="GO" id="GO:0102031">
    <property type="term" value="F:4-acetamido-4,6-dideoxy-D-galactose transferase activity"/>
    <property type="evidence" value="ECO:0007669"/>
    <property type="project" value="UniProtKB-EC"/>
</dbReference>
<gene>
    <name evidence="6" type="primary">wecF</name>
    <name evidence="6" type="synonym">rffT</name>
    <name evidence="7" type="ORF">DN603_21425</name>
</gene>
<dbReference type="EC" id="2.4.1.325" evidence="6"/>
<dbReference type="NCBIfam" id="NF002753">
    <property type="entry name" value="PRK02797.1-2"/>
    <property type="match status" value="1"/>
</dbReference>
<evidence type="ECO:0000256" key="6">
    <source>
        <dbReference type="HAMAP-Rule" id="MF_01002"/>
    </source>
</evidence>
<organism evidence="7 8">
    <name type="scientific">Raoultella planticola</name>
    <name type="common">Klebsiella planticola</name>
    <dbReference type="NCBI Taxonomy" id="575"/>
    <lineage>
        <taxon>Bacteria</taxon>
        <taxon>Pseudomonadati</taxon>
        <taxon>Pseudomonadota</taxon>
        <taxon>Gammaproteobacteria</taxon>
        <taxon>Enterobacterales</taxon>
        <taxon>Enterobacteriaceae</taxon>
        <taxon>Klebsiella/Raoultella group</taxon>
        <taxon>Raoultella</taxon>
    </lineage>
</organism>
<reference evidence="7 8" key="1">
    <citation type="submission" date="2018-06" db="EMBL/GenBank/DDBJ databases">
        <title>Carbapenemase-producing Enterobacteriaceae present in wastewater treatment plant effluent and nearby surface waters in the US.</title>
        <authorList>
            <person name="Mathys D.A."/>
            <person name="Mollenkopf D.F."/>
            <person name="Feicht S.M."/>
            <person name="Adams R.J."/>
            <person name="Albers A.L."/>
            <person name="Stuever D.M."/>
            <person name="Daniels J.B."/>
            <person name="Wittum T.E."/>
        </authorList>
    </citation>
    <scope>NUCLEOTIDE SEQUENCE [LARGE SCALE GENOMIC DNA]</scope>
    <source>
        <strain evidence="7 8">GEO_47_Down_B</strain>
    </source>
</reference>
<sequence length="359" mass="40243">MTALIHVLGSDIPHHNQTVLRFFNDELAAHDEQARRFMVVGDATGVREAYPALSVTCYPGKKSLAQAVITLAKADRRQRFFFHGQFNTGLWLALLSGGIRPAQFNWHIWGADLYENSSSLKFRLFYPLRRLAQSRVGRVFATRGDLSWFARRHPGVPGELLYFPTRMDPALNSLAESAPRAETLTILVGNSGDRSNEHIAALRAIHQQFGDTVNVIVPMGYPENNTDYINEVREAGAALFSATHLQILSEKLAFPDYLNLLRRCDLGYFLFARQQGIGTLCLLIQAGIPCVLNRENPFWQDMTEQNIPVLFTGDALDVDVVREAQRQLASVDKNQIAFFRPNYLAGWQQALQIAAGVNA</sequence>
<dbReference type="RefSeq" id="WP_047663712.1">
    <property type="nucleotide sequence ID" value="NZ_ABZSJN020000552.1"/>
</dbReference>
<evidence type="ECO:0000256" key="3">
    <source>
        <dbReference type="ARBA" id="ARBA00022676"/>
    </source>
</evidence>
<keyword evidence="4 6" id="KW-0808">Transferase</keyword>
<comment type="caution">
    <text evidence="7">The sequence shown here is derived from an EMBL/GenBank/DDBJ whole genome shotgun (WGS) entry which is preliminary data.</text>
</comment>
<accession>A0A443VI84</accession>
<dbReference type="AlphaFoldDB" id="A0A443VI84"/>
<dbReference type="InterPro" id="IPR009993">
    <property type="entry name" value="WecF"/>
</dbReference>
<name>A0A443VI84_RAOPL</name>
<dbReference type="HAMAP" id="MF_01002">
    <property type="entry name" value="WecF_RffT"/>
    <property type="match status" value="1"/>
</dbReference>
<evidence type="ECO:0000256" key="1">
    <source>
        <dbReference type="ARBA" id="ARBA00022475"/>
    </source>
</evidence>
<dbReference type="NCBIfam" id="NF002754">
    <property type="entry name" value="PRK02797.1-3"/>
    <property type="match status" value="1"/>
</dbReference>
<comment type="subcellular location">
    <subcellularLocation>
        <location evidence="6">Cell inner membrane</location>
        <topology evidence="6">Peripheral membrane protein</topology>
    </subcellularLocation>
</comment>
<evidence type="ECO:0000256" key="5">
    <source>
        <dbReference type="ARBA" id="ARBA00023136"/>
    </source>
</evidence>
<dbReference type="UniPathway" id="UPA00566"/>
<keyword evidence="3 6" id="KW-0328">Glycosyltransferase</keyword>
<comment type="catalytic activity">
    <reaction evidence="6">
        <text>beta-D-ManNAcA-(1-&gt;4)-alpha-D-GlcNAc-di-trans,octa-cis-undecaprenyl diphosphate + dTDP-4-acetamido-4,6-dideoxy-alpha-D-galactose = alpha-D-FucNAc4-(1-&gt;4)-beta-D-ManNAcA-(1-&gt;4)-D-GlcNAc-undecaprenyl diphosphate + dTDP + H(+)</text>
        <dbReference type="Rhea" id="RHEA:28759"/>
        <dbReference type="ChEBI" id="CHEBI:15378"/>
        <dbReference type="ChEBI" id="CHEBI:58369"/>
        <dbReference type="ChEBI" id="CHEBI:61495"/>
        <dbReference type="ChEBI" id="CHEBI:61496"/>
        <dbReference type="ChEBI" id="CHEBI:68493"/>
        <dbReference type="EC" id="2.4.1.325"/>
    </reaction>
</comment>
<keyword evidence="5 6" id="KW-0472">Membrane</keyword>
<comment type="function">
    <text evidence="6">Catalyzes the synthesis of Und-PP-GlcNAc-ManNAcA-Fuc4NAc (Lipid III), the third lipid-linked intermediate involved in ECA synthesis.</text>
</comment>
<comment type="pathway">
    <text evidence="6">Bacterial outer membrane biogenesis; enterobacterial common antigen biosynthesis.</text>
</comment>
<evidence type="ECO:0000313" key="8">
    <source>
        <dbReference type="Proteomes" id="UP000288843"/>
    </source>
</evidence>
<evidence type="ECO:0000313" key="7">
    <source>
        <dbReference type="EMBL" id="RWT19410.1"/>
    </source>
</evidence>
<evidence type="ECO:0000256" key="4">
    <source>
        <dbReference type="ARBA" id="ARBA00022679"/>
    </source>
</evidence>
<dbReference type="GO" id="GO:0009246">
    <property type="term" value="P:enterobacterial common antigen biosynthetic process"/>
    <property type="evidence" value="ECO:0007669"/>
    <property type="project" value="UniProtKB-UniRule"/>
</dbReference>
<keyword evidence="2 6" id="KW-0997">Cell inner membrane</keyword>
<comment type="similarity">
    <text evidence="6">Belongs to the glycosyltransferase 56 family.</text>
</comment>
<proteinExistence type="inferred from homology"/>